<sequence length="145" mass="15436">MQLARQTVFPRLIALSAIAVLKAFSGTGARKLEDASTREPGDGCIHSQLSRLSIMLEGDTSSATASGVGTQAKATTAPVKMAIAWHKAFFDTAARNAEVAPAREPRHGDANLRASFLLLDFISKKRTEGDPGSVNAFYRTSASTR</sequence>
<name>A0A067MP63_BOTB1</name>
<reference evidence="3" key="1">
    <citation type="journal article" date="2014" name="Proc. Natl. Acad. Sci. U.S.A.">
        <title>Extensive sampling of basidiomycete genomes demonstrates inadequacy of the white-rot/brown-rot paradigm for wood decay fungi.</title>
        <authorList>
            <person name="Riley R."/>
            <person name="Salamov A.A."/>
            <person name="Brown D.W."/>
            <person name="Nagy L.G."/>
            <person name="Floudas D."/>
            <person name="Held B.W."/>
            <person name="Levasseur A."/>
            <person name="Lombard V."/>
            <person name="Morin E."/>
            <person name="Otillar R."/>
            <person name="Lindquist E.A."/>
            <person name="Sun H."/>
            <person name="LaButti K.M."/>
            <person name="Schmutz J."/>
            <person name="Jabbour D."/>
            <person name="Luo H."/>
            <person name="Baker S.E."/>
            <person name="Pisabarro A.G."/>
            <person name="Walton J.D."/>
            <person name="Blanchette R.A."/>
            <person name="Henrissat B."/>
            <person name="Martin F."/>
            <person name="Cullen D."/>
            <person name="Hibbett D.S."/>
            <person name="Grigoriev I.V."/>
        </authorList>
    </citation>
    <scope>NUCLEOTIDE SEQUENCE [LARGE SCALE GENOMIC DNA]</scope>
    <source>
        <strain evidence="3">FD-172 SS1</strain>
    </source>
</reference>
<dbReference type="Proteomes" id="UP000027195">
    <property type="component" value="Unassembled WGS sequence"/>
</dbReference>
<dbReference type="EMBL" id="KL198027">
    <property type="protein sequence ID" value="KDQ16505.1"/>
    <property type="molecule type" value="Genomic_DNA"/>
</dbReference>
<protein>
    <recommendedName>
        <fullName evidence="4">Secreted protein</fullName>
    </recommendedName>
</protein>
<proteinExistence type="predicted"/>
<evidence type="ECO:0008006" key="4">
    <source>
        <dbReference type="Google" id="ProtNLM"/>
    </source>
</evidence>
<dbReference type="AlphaFoldDB" id="A0A067MP63"/>
<evidence type="ECO:0000313" key="3">
    <source>
        <dbReference type="Proteomes" id="UP000027195"/>
    </source>
</evidence>
<evidence type="ECO:0000256" key="1">
    <source>
        <dbReference type="SAM" id="SignalP"/>
    </source>
</evidence>
<accession>A0A067MP63</accession>
<gene>
    <name evidence="2" type="ORF">BOTBODRAFT_144596</name>
</gene>
<evidence type="ECO:0000313" key="2">
    <source>
        <dbReference type="EMBL" id="KDQ16505.1"/>
    </source>
</evidence>
<keyword evidence="3" id="KW-1185">Reference proteome</keyword>
<dbReference type="HOGENOM" id="CLU_1786533_0_0_1"/>
<organism evidence="2 3">
    <name type="scientific">Botryobasidium botryosum (strain FD-172 SS1)</name>
    <dbReference type="NCBI Taxonomy" id="930990"/>
    <lineage>
        <taxon>Eukaryota</taxon>
        <taxon>Fungi</taxon>
        <taxon>Dikarya</taxon>
        <taxon>Basidiomycota</taxon>
        <taxon>Agaricomycotina</taxon>
        <taxon>Agaricomycetes</taxon>
        <taxon>Cantharellales</taxon>
        <taxon>Botryobasidiaceae</taxon>
        <taxon>Botryobasidium</taxon>
    </lineage>
</organism>
<feature type="chain" id="PRO_5001641432" description="Secreted protein" evidence="1">
    <location>
        <begin position="24"/>
        <end position="145"/>
    </location>
</feature>
<feature type="signal peptide" evidence="1">
    <location>
        <begin position="1"/>
        <end position="23"/>
    </location>
</feature>
<dbReference type="InParanoid" id="A0A067MP63"/>
<keyword evidence="1" id="KW-0732">Signal</keyword>